<keyword evidence="2" id="KW-1185">Reference proteome</keyword>
<dbReference type="Proteomes" id="UP001141552">
    <property type="component" value="Unassembled WGS sequence"/>
</dbReference>
<dbReference type="AlphaFoldDB" id="A0A9Q0F1M3"/>
<accession>A0A9Q0F1M3</accession>
<gene>
    <name evidence="1" type="ORF">Tsubulata_034292</name>
</gene>
<dbReference type="EMBL" id="JAKUCV010007636">
    <property type="protein sequence ID" value="KAJ4822564.1"/>
    <property type="molecule type" value="Genomic_DNA"/>
</dbReference>
<proteinExistence type="predicted"/>
<reference evidence="1" key="1">
    <citation type="submission" date="2022-02" db="EMBL/GenBank/DDBJ databases">
        <authorList>
            <person name="Henning P.M."/>
            <person name="McCubbin A.G."/>
            <person name="Shore J.S."/>
        </authorList>
    </citation>
    <scope>NUCLEOTIDE SEQUENCE</scope>
    <source>
        <strain evidence="1">F60SS</strain>
        <tissue evidence="1">Leaves</tissue>
    </source>
</reference>
<protein>
    <submittedName>
        <fullName evidence="1">Uncharacterized protein</fullName>
    </submittedName>
</protein>
<name>A0A9Q0F1M3_9ROSI</name>
<evidence type="ECO:0000313" key="1">
    <source>
        <dbReference type="EMBL" id="KAJ4822564.1"/>
    </source>
</evidence>
<reference evidence="1" key="2">
    <citation type="journal article" date="2023" name="Plants (Basel)">
        <title>Annotation of the Turnera subulata (Passifloraceae) Draft Genome Reveals the S-Locus Evolved after the Divergence of Turneroideae from Passifloroideae in a Stepwise Manner.</title>
        <authorList>
            <person name="Henning P.M."/>
            <person name="Roalson E.H."/>
            <person name="Mir W."/>
            <person name="McCubbin A.G."/>
            <person name="Shore J.S."/>
        </authorList>
    </citation>
    <scope>NUCLEOTIDE SEQUENCE</scope>
    <source>
        <strain evidence="1">F60SS</strain>
    </source>
</reference>
<sequence length="147" mass="16018">MFGLGELSFTGRRWFPIGTIRPAHEVIGGIAYDYTTRIRPPFDDLIGYDLDCPKWRYLTVPANCSAKCSKMKNNSVGLAKNNPCKDARGIGKGRGAGSLGLGETPRSPPAALSGWQWTATPSVEIGEQPIPTEVLGDVSHDWPQIEF</sequence>
<evidence type="ECO:0000313" key="2">
    <source>
        <dbReference type="Proteomes" id="UP001141552"/>
    </source>
</evidence>
<comment type="caution">
    <text evidence="1">The sequence shown here is derived from an EMBL/GenBank/DDBJ whole genome shotgun (WGS) entry which is preliminary data.</text>
</comment>
<organism evidence="1 2">
    <name type="scientific">Turnera subulata</name>
    <dbReference type="NCBI Taxonomy" id="218843"/>
    <lineage>
        <taxon>Eukaryota</taxon>
        <taxon>Viridiplantae</taxon>
        <taxon>Streptophyta</taxon>
        <taxon>Embryophyta</taxon>
        <taxon>Tracheophyta</taxon>
        <taxon>Spermatophyta</taxon>
        <taxon>Magnoliopsida</taxon>
        <taxon>eudicotyledons</taxon>
        <taxon>Gunneridae</taxon>
        <taxon>Pentapetalae</taxon>
        <taxon>rosids</taxon>
        <taxon>fabids</taxon>
        <taxon>Malpighiales</taxon>
        <taxon>Passifloraceae</taxon>
        <taxon>Turnera</taxon>
    </lineage>
</organism>